<feature type="compositionally biased region" description="Polar residues" evidence="4">
    <location>
        <begin position="312"/>
        <end position="324"/>
    </location>
</feature>
<evidence type="ECO:0000256" key="1">
    <source>
        <dbReference type="ARBA" id="ARBA00022670"/>
    </source>
</evidence>
<reference evidence="6" key="1">
    <citation type="journal article" date="2019" name="Sci. Rep.">
        <title>Draft genome of Tanacetum cinerariifolium, the natural source of mosquito coil.</title>
        <authorList>
            <person name="Yamashiro T."/>
            <person name="Shiraishi A."/>
            <person name="Satake H."/>
            <person name="Nakayama K."/>
        </authorList>
    </citation>
    <scope>NUCLEOTIDE SEQUENCE</scope>
</reference>
<dbReference type="AlphaFoldDB" id="A0A6L2JGA4"/>
<proteinExistence type="predicted"/>
<feature type="region of interest" description="Disordered" evidence="4">
    <location>
        <begin position="310"/>
        <end position="342"/>
    </location>
</feature>
<dbReference type="PANTHER" id="PTHR42648">
    <property type="entry name" value="TRANSPOSASE, PUTATIVE-RELATED"/>
    <property type="match status" value="1"/>
</dbReference>
<dbReference type="InterPro" id="IPR001584">
    <property type="entry name" value="Integrase_cat-core"/>
</dbReference>
<keyword evidence="1" id="KW-0645">Protease</keyword>
<dbReference type="InterPro" id="IPR036397">
    <property type="entry name" value="RNaseH_sf"/>
</dbReference>
<gene>
    <name evidence="6" type="ORF">Tci_007605</name>
</gene>
<dbReference type="GO" id="GO:0046872">
    <property type="term" value="F:metal ion binding"/>
    <property type="evidence" value="ECO:0007669"/>
    <property type="project" value="UniProtKB-KW"/>
</dbReference>
<dbReference type="GO" id="GO:0008233">
    <property type="term" value="F:peptidase activity"/>
    <property type="evidence" value="ECO:0007669"/>
    <property type="project" value="UniProtKB-KW"/>
</dbReference>
<dbReference type="Pfam" id="PF14223">
    <property type="entry name" value="Retrotran_gag_2"/>
    <property type="match status" value="1"/>
</dbReference>
<dbReference type="EMBL" id="BKCJ010000712">
    <property type="protein sequence ID" value="GEU35627.1"/>
    <property type="molecule type" value="Genomic_DNA"/>
</dbReference>
<dbReference type="InterPro" id="IPR012337">
    <property type="entry name" value="RNaseH-like_sf"/>
</dbReference>
<dbReference type="Pfam" id="PF25597">
    <property type="entry name" value="SH3_retrovirus"/>
    <property type="match status" value="1"/>
</dbReference>
<dbReference type="Pfam" id="PF00665">
    <property type="entry name" value="rve"/>
    <property type="match status" value="1"/>
</dbReference>
<sequence length="891" mass="101968">MSTQQDIYAASSESRPPMLNEENYVAWSSRLLRYAKSRPNGKLIHNSILNGLYIRKMIPEPSDANRDIITILLGLPEDIYAAVDSCETAQKIWLRVQQKMKGSDIGIQEKKAKLFNEWERFTSNEGESIESYYHRFLKLMNDLKRNKHFPENIASNLKFLNNLQPEWSRHVTIVHQTKDLHTSDYTQLYDFLKYNQKEVIQNAVQNLRVQNVRNQNGLIGVQGNGNQNQIRNDRINLGVSDQKDNTQDTSANTKFAKQPIVENLPKVGMFGINPDKTSREAKKVPNIVRASARTKPITVSQPHVITKKDVNSDLNGLSSTGVDNTKTRRPQPRSNTKHDRSPLRQRVDIQICLWCVNSGCSKHMTENLKLLINFVWKFIGTVRFKNDHVVAILGFGDLQWGNILITRVYFVKGLGHNLFSVGQLYDSDLEVAFRRNACFVRNLEGADLLKGDRSTNLYTINLHEMASSSPICLMARASSTKSWLWHQRLSYLNFDTINDLTRNDLVAGLPKFKYHKEHLCPSCEQGKSKRASHPPKPVPNSRQRLHLLHIDLCGPMRIASINKKRYILVIVDNYSRYTWVHFLRSKDDAPELIIKFLKRISVLLQSPVIIIKTDNGTEFKNQVLKEYFDTVGISHQMSFVRTPQQNGVAIATACFTQNCSIIHRRFNKTPYELINDKKPDISFLHVFGALCYPKNDREDIGMLGAKGDIGFFIGYSADSCAYRVYNHRTKKIIETMNVSVDELSAMAFEKRGELDLLFEAMYDDYIGGQPSATARTIPPAQEQQNKHDEEQTVIRNKSRLVVRGYRQEEGIDFEESFAPIARMDAIRIFLAYAAHKSFIVFQMDVKTAFLHGSLKEDVYVCQPEGFIDADHPSHVYKLKKALYGLNQAPMA</sequence>
<accession>A0A6L2JGA4</accession>
<evidence type="ECO:0000259" key="5">
    <source>
        <dbReference type="PROSITE" id="PS50994"/>
    </source>
</evidence>
<dbReference type="InterPro" id="IPR057670">
    <property type="entry name" value="SH3_retrovirus"/>
</dbReference>
<name>A0A6L2JGA4_TANCI</name>
<dbReference type="SUPFAM" id="SSF53098">
    <property type="entry name" value="Ribonuclease H-like"/>
    <property type="match status" value="1"/>
</dbReference>
<keyword evidence="3" id="KW-0378">Hydrolase</keyword>
<dbReference type="PROSITE" id="PS50994">
    <property type="entry name" value="INTEGRASE"/>
    <property type="match status" value="1"/>
</dbReference>
<dbReference type="Pfam" id="PF22936">
    <property type="entry name" value="Pol_BBD"/>
    <property type="match status" value="1"/>
</dbReference>
<protein>
    <submittedName>
        <fullName evidence="6">Retrovirus-related Pol polyprotein from transposon TNT 1-94</fullName>
    </submittedName>
</protein>
<dbReference type="Pfam" id="PF07727">
    <property type="entry name" value="RVT_2"/>
    <property type="match status" value="1"/>
</dbReference>
<evidence type="ECO:0000256" key="2">
    <source>
        <dbReference type="ARBA" id="ARBA00022723"/>
    </source>
</evidence>
<dbReference type="InterPro" id="IPR013103">
    <property type="entry name" value="RVT_2"/>
</dbReference>
<dbReference type="GO" id="GO:0006508">
    <property type="term" value="P:proteolysis"/>
    <property type="evidence" value="ECO:0007669"/>
    <property type="project" value="UniProtKB-KW"/>
</dbReference>
<comment type="caution">
    <text evidence="6">The sequence shown here is derived from an EMBL/GenBank/DDBJ whole genome shotgun (WGS) entry which is preliminary data.</text>
</comment>
<organism evidence="6">
    <name type="scientific">Tanacetum cinerariifolium</name>
    <name type="common">Dalmatian daisy</name>
    <name type="synonym">Chrysanthemum cinerariifolium</name>
    <dbReference type="NCBI Taxonomy" id="118510"/>
    <lineage>
        <taxon>Eukaryota</taxon>
        <taxon>Viridiplantae</taxon>
        <taxon>Streptophyta</taxon>
        <taxon>Embryophyta</taxon>
        <taxon>Tracheophyta</taxon>
        <taxon>Spermatophyta</taxon>
        <taxon>Magnoliopsida</taxon>
        <taxon>eudicotyledons</taxon>
        <taxon>Gunneridae</taxon>
        <taxon>Pentapetalae</taxon>
        <taxon>asterids</taxon>
        <taxon>campanulids</taxon>
        <taxon>Asterales</taxon>
        <taxon>Asteraceae</taxon>
        <taxon>Asteroideae</taxon>
        <taxon>Anthemideae</taxon>
        <taxon>Anthemidinae</taxon>
        <taxon>Tanacetum</taxon>
    </lineage>
</organism>
<evidence type="ECO:0000256" key="3">
    <source>
        <dbReference type="ARBA" id="ARBA00022801"/>
    </source>
</evidence>
<dbReference type="GO" id="GO:0003676">
    <property type="term" value="F:nucleic acid binding"/>
    <property type="evidence" value="ECO:0007669"/>
    <property type="project" value="InterPro"/>
</dbReference>
<evidence type="ECO:0000313" key="6">
    <source>
        <dbReference type="EMBL" id="GEU35627.1"/>
    </source>
</evidence>
<dbReference type="GO" id="GO:0015074">
    <property type="term" value="P:DNA integration"/>
    <property type="evidence" value="ECO:0007669"/>
    <property type="project" value="InterPro"/>
</dbReference>
<dbReference type="Gene3D" id="3.30.420.10">
    <property type="entry name" value="Ribonuclease H-like superfamily/Ribonuclease H"/>
    <property type="match status" value="1"/>
</dbReference>
<evidence type="ECO:0000256" key="4">
    <source>
        <dbReference type="SAM" id="MobiDB-lite"/>
    </source>
</evidence>
<dbReference type="InterPro" id="IPR025724">
    <property type="entry name" value="GAG-pre-integrase_dom"/>
</dbReference>
<dbReference type="PANTHER" id="PTHR42648:SF18">
    <property type="entry name" value="RETROTRANSPOSON, UNCLASSIFIED-LIKE PROTEIN"/>
    <property type="match status" value="1"/>
</dbReference>
<dbReference type="InterPro" id="IPR039537">
    <property type="entry name" value="Retrotran_Ty1/copia-like"/>
</dbReference>
<feature type="domain" description="Integrase catalytic" evidence="5">
    <location>
        <begin position="533"/>
        <end position="649"/>
    </location>
</feature>
<dbReference type="InterPro" id="IPR054722">
    <property type="entry name" value="PolX-like_BBD"/>
</dbReference>
<keyword evidence="2" id="KW-0479">Metal-binding</keyword>
<dbReference type="Pfam" id="PF13976">
    <property type="entry name" value="gag_pre-integrs"/>
    <property type="match status" value="1"/>
</dbReference>